<sequence>MDEIKSQIEYSELLAAKVLGSLTEDQKKELEAFEKKLHHQKLVHEILDADAFEKWTQKIDGVDTEKEWSSFLVKMEQKPEKRSRVVVMRAVKWTAAAAAIFLVGFVLFSVFQTSGIDQGYESVENANIQPGSSHAELVLSDGEVVDLETESKDKISQGTVTAENINGTLQYSDIEKKSAIEVKKNTLRVPRGAEYQLVLSDGTKVWLNAETELTYPVSFTGGKRRVELKGEAYFDVAPDEEVPFVVTSRNQEVTVLGTEFNISAYEADNTITTTLVEGKVKVNADESDVAEYLVPDQQVVFNTNTAFMEKSNVDVYPYIAWKEGRFVFNNVTLEQFLSKVARWYDVEVIFNDDSIKNIRFTGDLPRYNNMTSILKIIETEMSVHIQIKDNKKVYVSDK</sequence>
<protein>
    <submittedName>
        <fullName evidence="4">FecR family protein</fullName>
    </submittedName>
</protein>
<dbReference type="OrthoDB" id="649666at2"/>
<dbReference type="FunFam" id="2.60.120.1440:FF:000001">
    <property type="entry name" value="Putative anti-sigma factor"/>
    <property type="match status" value="1"/>
</dbReference>
<proteinExistence type="predicted"/>
<feature type="domain" description="Protein FecR C-terminal" evidence="3">
    <location>
        <begin position="325"/>
        <end position="391"/>
    </location>
</feature>
<dbReference type="RefSeq" id="WP_074979988.1">
    <property type="nucleotide sequence ID" value="NZ_FPAG01000009.1"/>
</dbReference>
<dbReference type="PANTHER" id="PTHR30273:SF2">
    <property type="entry name" value="PROTEIN FECR"/>
    <property type="match status" value="1"/>
</dbReference>
<dbReference type="Gene3D" id="2.60.120.1440">
    <property type="match status" value="1"/>
</dbReference>
<dbReference type="GO" id="GO:0016989">
    <property type="term" value="F:sigma factor antagonist activity"/>
    <property type="evidence" value="ECO:0007669"/>
    <property type="project" value="TreeGrafter"/>
</dbReference>
<dbReference type="Proteomes" id="UP000183209">
    <property type="component" value="Unassembled WGS sequence"/>
</dbReference>
<keyword evidence="1" id="KW-0472">Membrane</keyword>
<evidence type="ECO:0000256" key="1">
    <source>
        <dbReference type="SAM" id="Phobius"/>
    </source>
</evidence>
<dbReference type="InterPro" id="IPR012373">
    <property type="entry name" value="Ferrdict_sens_TM"/>
</dbReference>
<dbReference type="Pfam" id="PF04773">
    <property type="entry name" value="FecR"/>
    <property type="match status" value="1"/>
</dbReference>
<dbReference type="EMBL" id="FPAG01000009">
    <property type="protein sequence ID" value="SFT12760.1"/>
    <property type="molecule type" value="Genomic_DNA"/>
</dbReference>
<keyword evidence="1" id="KW-1133">Transmembrane helix</keyword>
<dbReference type="Gene3D" id="3.55.50.30">
    <property type="match status" value="1"/>
</dbReference>
<evidence type="ECO:0000313" key="4">
    <source>
        <dbReference type="EMBL" id="SFT12760.1"/>
    </source>
</evidence>
<dbReference type="Pfam" id="PF16344">
    <property type="entry name" value="FecR_C"/>
    <property type="match status" value="1"/>
</dbReference>
<name>A0A1I6VGH2_9FLAO</name>
<reference evidence="4 5" key="1">
    <citation type="submission" date="2016-10" db="EMBL/GenBank/DDBJ databases">
        <authorList>
            <person name="de Groot N.N."/>
        </authorList>
    </citation>
    <scope>NUCLEOTIDE SEQUENCE [LARGE SCALE GENOMIC DNA]</scope>
    <source>
        <strain evidence="4 5">CGMCC 1.6114</strain>
    </source>
</reference>
<organism evidence="4 5">
    <name type="scientific">Zhouia amylolytica</name>
    <dbReference type="NCBI Taxonomy" id="376730"/>
    <lineage>
        <taxon>Bacteria</taxon>
        <taxon>Pseudomonadati</taxon>
        <taxon>Bacteroidota</taxon>
        <taxon>Flavobacteriia</taxon>
        <taxon>Flavobacteriales</taxon>
        <taxon>Flavobacteriaceae</taxon>
        <taxon>Zhouia</taxon>
    </lineage>
</organism>
<feature type="transmembrane region" description="Helical" evidence="1">
    <location>
        <begin position="90"/>
        <end position="111"/>
    </location>
</feature>
<keyword evidence="1" id="KW-0812">Transmembrane</keyword>
<dbReference type="PANTHER" id="PTHR30273">
    <property type="entry name" value="PERIPLASMIC SIGNAL SENSOR AND SIGMA FACTOR ACTIVATOR FECR-RELATED"/>
    <property type="match status" value="1"/>
</dbReference>
<dbReference type="AlphaFoldDB" id="A0A1I6VGH2"/>
<evidence type="ECO:0000259" key="3">
    <source>
        <dbReference type="Pfam" id="PF16344"/>
    </source>
</evidence>
<evidence type="ECO:0000259" key="2">
    <source>
        <dbReference type="Pfam" id="PF04773"/>
    </source>
</evidence>
<feature type="domain" description="FecR protein" evidence="2">
    <location>
        <begin position="186"/>
        <end position="281"/>
    </location>
</feature>
<gene>
    <name evidence="4" type="ORF">SAMN04487906_3108</name>
</gene>
<dbReference type="InterPro" id="IPR032508">
    <property type="entry name" value="FecR_C"/>
</dbReference>
<dbReference type="InterPro" id="IPR006860">
    <property type="entry name" value="FecR"/>
</dbReference>
<accession>A0A1I6VGH2</accession>
<evidence type="ECO:0000313" key="5">
    <source>
        <dbReference type="Proteomes" id="UP000183209"/>
    </source>
</evidence>